<sequence length="122" mass="12781">MVAYFPSKYPRRFSAAFSAALLVFCLVGTHWLGFAHSISHAGLSAQSISQCSATDSGTGITHGSDACHLYDALTLAGFVSVGVSDAVHLHTSFSTLISSVDLLLLESATASYQSRAPPAFIL</sequence>
<dbReference type="OrthoDB" id="9135591at2"/>
<name>A0A254PSZ5_9BURK</name>
<dbReference type="Proteomes" id="UP000197528">
    <property type="component" value="Unassembled WGS sequence"/>
</dbReference>
<accession>A0A254PSZ5</accession>
<dbReference type="RefSeq" id="WP_088525050.1">
    <property type="nucleotide sequence ID" value="NZ_NGUP01000003.1"/>
</dbReference>
<evidence type="ECO:0000313" key="2">
    <source>
        <dbReference type="Proteomes" id="UP000197528"/>
    </source>
</evidence>
<evidence type="ECO:0000313" key="1">
    <source>
        <dbReference type="EMBL" id="OWS69434.1"/>
    </source>
</evidence>
<dbReference type="AlphaFoldDB" id="A0A254PSZ5"/>
<gene>
    <name evidence="1" type="ORF">CBI31_03475</name>
</gene>
<reference evidence="1 2" key="1">
    <citation type="submission" date="2017-05" db="EMBL/GenBank/DDBJ databases">
        <title>Genome of Polynucleobacter sp. MWH-Feld-100.</title>
        <authorList>
            <person name="Hahn M.W."/>
        </authorList>
    </citation>
    <scope>NUCLEOTIDE SEQUENCE [LARGE SCALE GENOMIC DNA]</scope>
    <source>
        <strain evidence="1 2">MWH-Feld-100</strain>
    </source>
</reference>
<keyword evidence="2" id="KW-1185">Reference proteome</keyword>
<organism evidence="1 2">
    <name type="scientific">Polynucleobacter campilacus</name>
    <dbReference type="NCBI Taxonomy" id="1743163"/>
    <lineage>
        <taxon>Bacteria</taxon>
        <taxon>Pseudomonadati</taxon>
        <taxon>Pseudomonadota</taxon>
        <taxon>Betaproteobacteria</taxon>
        <taxon>Burkholderiales</taxon>
        <taxon>Burkholderiaceae</taxon>
        <taxon>Polynucleobacter</taxon>
    </lineage>
</organism>
<protein>
    <submittedName>
        <fullName evidence="1">Uncharacterized protein</fullName>
    </submittedName>
</protein>
<proteinExistence type="predicted"/>
<dbReference type="EMBL" id="NGUP01000003">
    <property type="protein sequence ID" value="OWS69434.1"/>
    <property type="molecule type" value="Genomic_DNA"/>
</dbReference>
<comment type="caution">
    <text evidence="1">The sequence shown here is derived from an EMBL/GenBank/DDBJ whole genome shotgun (WGS) entry which is preliminary data.</text>
</comment>